<accession>A0A8S5T0C7</accession>
<reference evidence="1" key="1">
    <citation type="journal article" date="2021" name="Proc. Natl. Acad. Sci. U.S.A.">
        <title>A Catalog of Tens of Thousands of Viruses from Human Metagenomes Reveals Hidden Associations with Chronic Diseases.</title>
        <authorList>
            <person name="Tisza M.J."/>
            <person name="Buck C.B."/>
        </authorList>
    </citation>
    <scope>NUCLEOTIDE SEQUENCE</scope>
    <source>
        <strain evidence="1">Ctxqo3</strain>
    </source>
</reference>
<dbReference type="EMBL" id="BK032710">
    <property type="protein sequence ID" value="DAF56234.1"/>
    <property type="molecule type" value="Genomic_DNA"/>
</dbReference>
<proteinExistence type="predicted"/>
<evidence type="ECO:0000313" key="1">
    <source>
        <dbReference type="EMBL" id="DAF56234.1"/>
    </source>
</evidence>
<organism evidence="1">
    <name type="scientific">Podoviridae sp. ctxqo3</name>
    <dbReference type="NCBI Taxonomy" id="2827755"/>
    <lineage>
        <taxon>Viruses</taxon>
        <taxon>Duplodnaviria</taxon>
        <taxon>Heunggongvirae</taxon>
        <taxon>Uroviricota</taxon>
        <taxon>Caudoviricetes</taxon>
    </lineage>
</organism>
<name>A0A8S5T0C7_9CAUD</name>
<protein>
    <submittedName>
        <fullName evidence="1">Uncharacterized protein</fullName>
    </submittedName>
</protein>
<sequence length="29" mass="3400">MCCVRVTPANNQFFKVLPCFVYELIITHI</sequence>